<dbReference type="EMBL" id="BGPR01000629">
    <property type="protein sequence ID" value="GBM29195.1"/>
    <property type="molecule type" value="Genomic_DNA"/>
</dbReference>
<comment type="caution">
    <text evidence="1">The sequence shown here is derived from an EMBL/GenBank/DDBJ whole genome shotgun (WGS) entry which is preliminary data.</text>
</comment>
<dbReference type="AlphaFoldDB" id="A0A4Y2EMR2"/>
<keyword evidence="2" id="KW-1185">Reference proteome</keyword>
<protein>
    <submittedName>
        <fullName evidence="1">Uncharacterized protein</fullName>
    </submittedName>
</protein>
<gene>
    <name evidence="1" type="ORF">AVEN_27807_1</name>
</gene>
<reference evidence="1 2" key="1">
    <citation type="journal article" date="2019" name="Sci. Rep.">
        <title>Orb-weaving spider Araneus ventricosus genome elucidates the spidroin gene catalogue.</title>
        <authorList>
            <person name="Kono N."/>
            <person name="Nakamura H."/>
            <person name="Ohtoshi R."/>
            <person name="Moran D.A.P."/>
            <person name="Shinohara A."/>
            <person name="Yoshida Y."/>
            <person name="Fujiwara M."/>
            <person name="Mori M."/>
            <person name="Tomita M."/>
            <person name="Arakawa K."/>
        </authorList>
    </citation>
    <scope>NUCLEOTIDE SEQUENCE [LARGE SCALE GENOMIC DNA]</scope>
</reference>
<name>A0A4Y2EMR2_ARAVE</name>
<dbReference type="Proteomes" id="UP000499080">
    <property type="component" value="Unassembled WGS sequence"/>
</dbReference>
<dbReference type="OrthoDB" id="6435115at2759"/>
<accession>A0A4Y2EMR2</accession>
<organism evidence="1 2">
    <name type="scientific">Araneus ventricosus</name>
    <name type="common">Orbweaver spider</name>
    <name type="synonym">Epeira ventricosa</name>
    <dbReference type="NCBI Taxonomy" id="182803"/>
    <lineage>
        <taxon>Eukaryota</taxon>
        <taxon>Metazoa</taxon>
        <taxon>Ecdysozoa</taxon>
        <taxon>Arthropoda</taxon>
        <taxon>Chelicerata</taxon>
        <taxon>Arachnida</taxon>
        <taxon>Araneae</taxon>
        <taxon>Araneomorphae</taxon>
        <taxon>Entelegynae</taxon>
        <taxon>Araneoidea</taxon>
        <taxon>Araneidae</taxon>
        <taxon>Araneus</taxon>
    </lineage>
</organism>
<evidence type="ECO:0000313" key="1">
    <source>
        <dbReference type="EMBL" id="GBM29195.1"/>
    </source>
</evidence>
<sequence length="307" mass="34647">MSQVIRFRRGSSAQEIRTLLLHLLSSFTRATPCLSSPVSEFTNSLNSVIVILMGGKTPLFVFILWSIPIGVIRAGVPPFPLTQTTARPKRPENLTPDEKVRILSERGSPVAAVFQFIENIASLQPNASCRRTSLDEFSSQGFDWRQSNKFHSFEKQMKSAVKTANVLNHYFLTAPNDTEIDALFFYSLVKANVESDPSLSSSSIVLASDSGDFFVPFVYRGNDGKIRSRNSASWFLDRWPGNDWFWVLENGNYSELFEQVGNGSDLVVTTEDGYWSAPYIDCNITTNWHVTYGVPFFTRTVDELYFK</sequence>
<dbReference type="Gene3D" id="3.30.450.20">
    <property type="entry name" value="PAS domain"/>
    <property type="match status" value="1"/>
</dbReference>
<proteinExistence type="predicted"/>
<evidence type="ECO:0000313" key="2">
    <source>
        <dbReference type="Proteomes" id="UP000499080"/>
    </source>
</evidence>